<evidence type="ECO:0000313" key="9">
    <source>
        <dbReference type="EMBL" id="KAJ8349251.1"/>
    </source>
</evidence>
<reference evidence="9" key="1">
    <citation type="journal article" date="2023" name="Science">
        <title>Genome structures resolve the early diversification of teleost fishes.</title>
        <authorList>
            <person name="Parey E."/>
            <person name="Louis A."/>
            <person name="Montfort J."/>
            <person name="Bouchez O."/>
            <person name="Roques C."/>
            <person name="Iampietro C."/>
            <person name="Lluch J."/>
            <person name="Castinel A."/>
            <person name="Donnadieu C."/>
            <person name="Desvignes T."/>
            <person name="Floi Bucao C."/>
            <person name="Jouanno E."/>
            <person name="Wen M."/>
            <person name="Mejri S."/>
            <person name="Dirks R."/>
            <person name="Jansen H."/>
            <person name="Henkel C."/>
            <person name="Chen W.J."/>
            <person name="Zahm M."/>
            <person name="Cabau C."/>
            <person name="Klopp C."/>
            <person name="Thompson A.W."/>
            <person name="Robinson-Rechavi M."/>
            <person name="Braasch I."/>
            <person name="Lecointre G."/>
            <person name="Bobe J."/>
            <person name="Postlethwait J.H."/>
            <person name="Berthelot C."/>
            <person name="Roest Crollius H."/>
            <person name="Guiguen Y."/>
        </authorList>
    </citation>
    <scope>NUCLEOTIDE SEQUENCE</scope>
    <source>
        <strain evidence="9">NC1722</strain>
    </source>
</reference>
<keyword evidence="7 8" id="KW-0472">Membrane</keyword>
<organism evidence="9 10">
    <name type="scientific">Aldrovandia affinis</name>
    <dbReference type="NCBI Taxonomy" id="143900"/>
    <lineage>
        <taxon>Eukaryota</taxon>
        <taxon>Metazoa</taxon>
        <taxon>Chordata</taxon>
        <taxon>Craniata</taxon>
        <taxon>Vertebrata</taxon>
        <taxon>Euteleostomi</taxon>
        <taxon>Actinopterygii</taxon>
        <taxon>Neopterygii</taxon>
        <taxon>Teleostei</taxon>
        <taxon>Notacanthiformes</taxon>
        <taxon>Halosauridae</taxon>
        <taxon>Aldrovandia</taxon>
    </lineage>
</organism>
<evidence type="ECO:0000256" key="4">
    <source>
        <dbReference type="ARBA" id="ARBA00022679"/>
    </source>
</evidence>
<dbReference type="GO" id="GO:0000030">
    <property type="term" value="F:mannosyltransferase activity"/>
    <property type="evidence" value="ECO:0007669"/>
    <property type="project" value="TreeGrafter"/>
</dbReference>
<dbReference type="Pfam" id="PF10034">
    <property type="entry name" value="Dpy19"/>
    <property type="match status" value="1"/>
</dbReference>
<dbReference type="PANTHER" id="PTHR31488">
    <property type="entry name" value="DPY-19-LIKE 1, LIKE (H. SAPIENS)"/>
    <property type="match status" value="1"/>
</dbReference>
<dbReference type="AlphaFoldDB" id="A0AAD7R0A0"/>
<feature type="transmembrane region" description="Helical" evidence="8">
    <location>
        <begin position="33"/>
        <end position="56"/>
    </location>
</feature>
<keyword evidence="4" id="KW-0808">Transferase</keyword>
<dbReference type="Proteomes" id="UP001221898">
    <property type="component" value="Unassembled WGS sequence"/>
</dbReference>
<evidence type="ECO:0000256" key="3">
    <source>
        <dbReference type="ARBA" id="ARBA00022676"/>
    </source>
</evidence>
<comment type="subcellular location">
    <subcellularLocation>
        <location evidence="1">Membrane</location>
        <topology evidence="1">Multi-pass membrane protein</topology>
    </subcellularLocation>
</comment>
<comment type="similarity">
    <text evidence="2">Belongs to the dpy-19 family.</text>
</comment>
<evidence type="ECO:0000313" key="10">
    <source>
        <dbReference type="Proteomes" id="UP001221898"/>
    </source>
</evidence>
<gene>
    <name evidence="9" type="ORF">AAFF_G00170610</name>
</gene>
<accession>A0AAD7R0A0</accession>
<keyword evidence="3" id="KW-0328">Glycosyltransferase</keyword>
<protein>
    <submittedName>
        <fullName evidence="9">Uncharacterized protein</fullName>
    </submittedName>
</protein>
<dbReference type="EMBL" id="JAINUG010002289">
    <property type="protein sequence ID" value="KAJ8349251.1"/>
    <property type="molecule type" value="Genomic_DNA"/>
</dbReference>
<name>A0AAD7R0A0_9TELE</name>
<feature type="transmembrane region" description="Helical" evidence="8">
    <location>
        <begin position="63"/>
        <end position="82"/>
    </location>
</feature>
<dbReference type="GO" id="GO:0005637">
    <property type="term" value="C:nuclear inner membrane"/>
    <property type="evidence" value="ECO:0007669"/>
    <property type="project" value="TreeGrafter"/>
</dbReference>
<evidence type="ECO:0000256" key="2">
    <source>
        <dbReference type="ARBA" id="ARBA00008744"/>
    </source>
</evidence>
<evidence type="ECO:0000256" key="6">
    <source>
        <dbReference type="ARBA" id="ARBA00022989"/>
    </source>
</evidence>
<dbReference type="PANTHER" id="PTHR31488:SF1">
    <property type="entry name" value="C-MANNOSYLTRANSFERASE DPY19L1"/>
    <property type="match status" value="1"/>
</dbReference>
<keyword evidence="10" id="KW-1185">Reference proteome</keyword>
<dbReference type="InterPro" id="IPR018732">
    <property type="entry name" value="Dpy-19/Dpy-19-like"/>
</dbReference>
<sequence length="159" mass="17455">MDFFGVYQDVAESVERSLSPVDSCEGMGDPACFYVTLVFVLNGLMMSLFLGIQGVLQWQSARAMVTVLCFFFSHGESTFGSWTPPLRELLKCPFLVLQMLLVTASASLGVCFLLHVWKFDAFGSVFLRFLSGLHLGAISHPPGKKRIASSRVKQATCCG</sequence>
<keyword evidence="5 8" id="KW-0812">Transmembrane</keyword>
<evidence type="ECO:0000256" key="8">
    <source>
        <dbReference type="SAM" id="Phobius"/>
    </source>
</evidence>
<keyword evidence="6 8" id="KW-1133">Transmembrane helix</keyword>
<evidence type="ECO:0000256" key="5">
    <source>
        <dbReference type="ARBA" id="ARBA00022692"/>
    </source>
</evidence>
<evidence type="ECO:0000256" key="1">
    <source>
        <dbReference type="ARBA" id="ARBA00004141"/>
    </source>
</evidence>
<comment type="caution">
    <text evidence="9">The sequence shown here is derived from an EMBL/GenBank/DDBJ whole genome shotgun (WGS) entry which is preliminary data.</text>
</comment>
<evidence type="ECO:0000256" key="7">
    <source>
        <dbReference type="ARBA" id="ARBA00023136"/>
    </source>
</evidence>
<proteinExistence type="inferred from homology"/>
<feature type="transmembrane region" description="Helical" evidence="8">
    <location>
        <begin position="94"/>
        <end position="117"/>
    </location>
</feature>